<dbReference type="InterPro" id="IPR011009">
    <property type="entry name" value="Kinase-like_dom_sf"/>
</dbReference>
<sequence length="1215" mass="127366">MSDFNEPFHFDHIPDTTKQEPTPKTILRHGISINSFLVAQRETSRLFVLKEFSCPSAQICDRLVERMKLAASTLSDPRLLIPKFIFRGHPSIGDPSAHCLCLCTDFCPLGNWDVNCGKILPEQQRDHFAQEIYLAMAHLHSRGIIHGNIKPTNVLFSGTSGDLDHVVLADWFGPELLELRPAAQGTDDFQSPELATQAPITPHTDLFSAGLVFTCIYGSLTTTGLRAFLGGRQAWAMREPELDRLVQGHLGAMGTQAAITRGVAGLLTANPAQRQVAMQGLVIYWYTRLPPESDDVARARPQDGEKSAELPVTPPQPPSQGEQLVGRIEQALQATDLDGAAVALDELSCLDPSDGGLTDQTPLSPRLLRLLSAILRVAGPSQNPALTYALASCLLPLIQGGGTAADTNATMLGQAGAVELLLDALGQPGAEDYRLAGRVWLCLAVLLHAGAQNQVAFGKTPGGLATLIAWMGSPVTIKDPLIPFALAGVAVALVSDQPQLHQTLLQAGLRPALVSLLRAAAATAPLGAAPGLVPFIHNILAPFCATPEEELQWAEAGLPAAATALLGALPQEDDASREVLCDTIQILDSQPATSAAFLHAGMLACIEDLLAHPELHRRPAAVAPLLKTVASLEGDEALRATAPLCAKLVEMTRELQAVATPGQMRDLLLALANMSAAPENAHRALAAGGLRLVSNLLVDPRMTTDPGVCDPLLVALGNLVQADPGRPELEEVVGPVVGLLARPAGWALRAETAAATSLCFAVMALANTKKLARQMLARGVAEPLAAMISDPSLSLSALSPTTTAAATSAATPGTPPRSHENPTKGEQAEGQATSQTMQHEHEQEQQPVGSSAVIADWSLPRFLWAAVAQLATIPEGKRAFCGKPAIWAAIHTIVTTGGTRVPADVYRALGMLVLDCEANQASVLSSGLLPVLVAHLRQIPAAGPDPAQHLSFNGLIACLAALSEAGTIREVLCSEGLIEVIFSLLPHRPPLSADHPPPPPLPDCMLVGLLDLVATLARASPPLRPRLAAAGAPAAMLGVLTGPRVATNPAVGSACFEALAELCQAPVDLGAYARAGLAPVLLASLADPQLPGGAARTTTVAPLALALARLCADRESGADMTREGALQTVLGLLGTKEVADSAEAVRCLFRLMTELMKAEGSENQSASKLHALEVVAPLAAKYCGNDKVAREFERMIEFLPAGRSAGDAAAAIGRM</sequence>
<dbReference type="SMART" id="SM00220">
    <property type="entry name" value="S_TKc"/>
    <property type="match status" value="1"/>
</dbReference>
<dbReference type="Proteomes" id="UP001141327">
    <property type="component" value="Unassembled WGS sequence"/>
</dbReference>
<feature type="compositionally biased region" description="Basic and acidic residues" evidence="6">
    <location>
        <begin position="817"/>
        <end position="827"/>
    </location>
</feature>
<dbReference type="PROSITE" id="PS50011">
    <property type="entry name" value="PROTEIN_KINASE_DOM"/>
    <property type="match status" value="1"/>
</dbReference>
<evidence type="ECO:0000256" key="5">
    <source>
        <dbReference type="ARBA" id="ARBA00022840"/>
    </source>
</evidence>
<keyword evidence="4" id="KW-0418">Kinase</keyword>
<dbReference type="Pfam" id="PF00069">
    <property type="entry name" value="Pkinase"/>
    <property type="match status" value="1"/>
</dbReference>
<dbReference type="PANTHER" id="PTHR43671">
    <property type="entry name" value="SERINE/THREONINE-PROTEIN KINASE NEK"/>
    <property type="match status" value="1"/>
</dbReference>
<dbReference type="Gene3D" id="1.10.510.10">
    <property type="entry name" value="Transferase(Phosphotransferase) domain 1"/>
    <property type="match status" value="1"/>
</dbReference>
<proteinExistence type="predicted"/>
<feature type="region of interest" description="Disordered" evidence="6">
    <location>
        <begin position="294"/>
        <end position="322"/>
    </location>
</feature>
<name>A0ABQ8UBB9_9EUKA</name>
<evidence type="ECO:0000256" key="1">
    <source>
        <dbReference type="ARBA" id="ARBA00012513"/>
    </source>
</evidence>
<accession>A0ABQ8UBB9</accession>
<protein>
    <recommendedName>
        <fullName evidence="1">non-specific serine/threonine protein kinase</fullName>
        <ecNumber evidence="1">2.7.11.1</ecNumber>
    </recommendedName>
</protein>
<dbReference type="Gene3D" id="1.25.10.10">
    <property type="entry name" value="Leucine-rich Repeat Variant"/>
    <property type="match status" value="2"/>
</dbReference>
<keyword evidence="2" id="KW-0808">Transferase</keyword>
<evidence type="ECO:0000259" key="7">
    <source>
        <dbReference type="PROSITE" id="PS50011"/>
    </source>
</evidence>
<evidence type="ECO:0000256" key="2">
    <source>
        <dbReference type="ARBA" id="ARBA00022679"/>
    </source>
</evidence>
<dbReference type="SUPFAM" id="SSF48371">
    <property type="entry name" value="ARM repeat"/>
    <property type="match status" value="2"/>
</dbReference>
<dbReference type="InterPro" id="IPR000719">
    <property type="entry name" value="Prot_kinase_dom"/>
</dbReference>
<gene>
    <name evidence="8" type="ORF">PAPYR_9263</name>
</gene>
<feature type="compositionally biased region" description="Basic and acidic residues" evidence="6">
    <location>
        <begin position="295"/>
        <end position="308"/>
    </location>
</feature>
<dbReference type="InterPro" id="IPR016024">
    <property type="entry name" value="ARM-type_fold"/>
</dbReference>
<dbReference type="EC" id="2.7.11.1" evidence="1"/>
<feature type="region of interest" description="Disordered" evidence="6">
    <location>
        <begin position="799"/>
        <end position="849"/>
    </location>
</feature>
<evidence type="ECO:0000313" key="8">
    <source>
        <dbReference type="EMBL" id="KAJ4455706.1"/>
    </source>
</evidence>
<feature type="compositionally biased region" description="Low complexity" evidence="6">
    <location>
        <begin position="799"/>
        <end position="812"/>
    </location>
</feature>
<evidence type="ECO:0000256" key="4">
    <source>
        <dbReference type="ARBA" id="ARBA00022777"/>
    </source>
</evidence>
<dbReference type="SUPFAM" id="SSF56112">
    <property type="entry name" value="Protein kinase-like (PK-like)"/>
    <property type="match status" value="1"/>
</dbReference>
<feature type="domain" description="Protein kinase" evidence="7">
    <location>
        <begin position="1"/>
        <end position="286"/>
    </location>
</feature>
<reference evidence="8" key="1">
    <citation type="journal article" date="2022" name="bioRxiv">
        <title>Genomics of Preaxostyla Flagellates Illuminates Evolutionary Transitions and the Path Towards Mitochondrial Loss.</title>
        <authorList>
            <person name="Novak L.V.F."/>
            <person name="Treitli S.C."/>
            <person name="Pyrih J."/>
            <person name="Halakuc P."/>
            <person name="Pipaliya S.V."/>
            <person name="Vacek V."/>
            <person name="Brzon O."/>
            <person name="Soukal P."/>
            <person name="Eme L."/>
            <person name="Dacks J.B."/>
            <person name="Karnkowska A."/>
            <person name="Elias M."/>
            <person name="Hampl V."/>
        </authorList>
    </citation>
    <scope>NUCLEOTIDE SEQUENCE</scope>
    <source>
        <strain evidence="8">RCP-MX</strain>
    </source>
</reference>
<evidence type="ECO:0000313" key="9">
    <source>
        <dbReference type="Proteomes" id="UP001141327"/>
    </source>
</evidence>
<evidence type="ECO:0000256" key="3">
    <source>
        <dbReference type="ARBA" id="ARBA00022741"/>
    </source>
</evidence>
<dbReference type="EMBL" id="JAPMOS010000095">
    <property type="protein sequence ID" value="KAJ4455706.1"/>
    <property type="molecule type" value="Genomic_DNA"/>
</dbReference>
<dbReference type="PANTHER" id="PTHR43671:SF13">
    <property type="entry name" value="SERINE_THREONINE-PROTEIN KINASE NEK2"/>
    <property type="match status" value="1"/>
</dbReference>
<comment type="caution">
    <text evidence="8">The sequence shown here is derived from an EMBL/GenBank/DDBJ whole genome shotgun (WGS) entry which is preliminary data.</text>
</comment>
<evidence type="ECO:0000256" key="6">
    <source>
        <dbReference type="SAM" id="MobiDB-lite"/>
    </source>
</evidence>
<dbReference type="InterPro" id="IPR011989">
    <property type="entry name" value="ARM-like"/>
</dbReference>
<keyword evidence="9" id="KW-1185">Reference proteome</keyword>
<organism evidence="8 9">
    <name type="scientific">Paratrimastix pyriformis</name>
    <dbReference type="NCBI Taxonomy" id="342808"/>
    <lineage>
        <taxon>Eukaryota</taxon>
        <taxon>Metamonada</taxon>
        <taxon>Preaxostyla</taxon>
        <taxon>Paratrimastigidae</taxon>
        <taxon>Paratrimastix</taxon>
    </lineage>
</organism>
<dbReference type="InterPro" id="IPR050660">
    <property type="entry name" value="NEK_Ser/Thr_kinase"/>
</dbReference>
<keyword evidence="3" id="KW-0547">Nucleotide-binding</keyword>
<keyword evidence="5" id="KW-0067">ATP-binding</keyword>